<proteinExistence type="predicted"/>
<evidence type="ECO:0000313" key="2">
    <source>
        <dbReference type="Proteomes" id="UP000275078"/>
    </source>
</evidence>
<reference evidence="1 2" key="1">
    <citation type="journal article" date="2018" name="Nat. Ecol. Evol.">
        <title>Pezizomycetes genomes reveal the molecular basis of ectomycorrhizal truffle lifestyle.</title>
        <authorList>
            <person name="Murat C."/>
            <person name="Payen T."/>
            <person name="Noel B."/>
            <person name="Kuo A."/>
            <person name="Morin E."/>
            <person name="Chen J."/>
            <person name="Kohler A."/>
            <person name="Krizsan K."/>
            <person name="Balestrini R."/>
            <person name="Da Silva C."/>
            <person name="Montanini B."/>
            <person name="Hainaut M."/>
            <person name="Levati E."/>
            <person name="Barry K.W."/>
            <person name="Belfiori B."/>
            <person name="Cichocki N."/>
            <person name="Clum A."/>
            <person name="Dockter R.B."/>
            <person name="Fauchery L."/>
            <person name="Guy J."/>
            <person name="Iotti M."/>
            <person name="Le Tacon F."/>
            <person name="Lindquist E.A."/>
            <person name="Lipzen A."/>
            <person name="Malagnac F."/>
            <person name="Mello A."/>
            <person name="Molinier V."/>
            <person name="Miyauchi S."/>
            <person name="Poulain J."/>
            <person name="Riccioni C."/>
            <person name="Rubini A."/>
            <person name="Sitrit Y."/>
            <person name="Splivallo R."/>
            <person name="Traeger S."/>
            <person name="Wang M."/>
            <person name="Zifcakova L."/>
            <person name="Wipf D."/>
            <person name="Zambonelli A."/>
            <person name="Paolocci F."/>
            <person name="Nowrousian M."/>
            <person name="Ottonello S."/>
            <person name="Baldrian P."/>
            <person name="Spatafora J.W."/>
            <person name="Henrissat B."/>
            <person name="Nagy L.G."/>
            <person name="Aury J.M."/>
            <person name="Wincker P."/>
            <person name="Grigoriev I.V."/>
            <person name="Bonfante P."/>
            <person name="Martin F.M."/>
        </authorList>
    </citation>
    <scope>NUCLEOTIDE SEQUENCE [LARGE SCALE GENOMIC DNA]</scope>
    <source>
        <strain evidence="1 2">RN42</strain>
    </source>
</reference>
<dbReference type="Proteomes" id="UP000275078">
    <property type="component" value="Unassembled WGS sequence"/>
</dbReference>
<sequence length="171" mass="19382">MYQSADYSVAIAIVAPEQATMPSVHACVVRDAVLATQESTSVSSRLDVIALSSNTLMLYVLYQQSIYHRSAHEDDIVLGDAAHENSYRGTGGFTVNYYEVLSNYSHRKTGRSYRYRSSIGTEKRSELQREGQRKKANCTDEQEFRCGRIIPYEYMHTYTRAKEPTTNLSLS</sequence>
<keyword evidence="2" id="KW-1185">Reference proteome</keyword>
<organism evidence="1 2">
    <name type="scientific">Ascobolus immersus RN42</name>
    <dbReference type="NCBI Taxonomy" id="1160509"/>
    <lineage>
        <taxon>Eukaryota</taxon>
        <taxon>Fungi</taxon>
        <taxon>Dikarya</taxon>
        <taxon>Ascomycota</taxon>
        <taxon>Pezizomycotina</taxon>
        <taxon>Pezizomycetes</taxon>
        <taxon>Pezizales</taxon>
        <taxon>Ascobolaceae</taxon>
        <taxon>Ascobolus</taxon>
    </lineage>
</organism>
<name>A0A3N4HLP6_ASCIM</name>
<protein>
    <submittedName>
        <fullName evidence="1">Uncharacterized protein</fullName>
    </submittedName>
</protein>
<gene>
    <name evidence="1" type="ORF">BJ508DRAFT_312600</name>
</gene>
<accession>A0A3N4HLP6</accession>
<dbReference type="EMBL" id="ML119781">
    <property type="protein sequence ID" value="RPA74755.1"/>
    <property type="molecule type" value="Genomic_DNA"/>
</dbReference>
<dbReference type="AlphaFoldDB" id="A0A3N4HLP6"/>
<evidence type="ECO:0000313" key="1">
    <source>
        <dbReference type="EMBL" id="RPA74755.1"/>
    </source>
</evidence>